<dbReference type="Proteomes" id="UP000053477">
    <property type="component" value="Unassembled WGS sequence"/>
</dbReference>
<evidence type="ECO:0000313" key="2">
    <source>
        <dbReference type="Proteomes" id="UP000053477"/>
    </source>
</evidence>
<accession>A0A0H2RT63</accession>
<proteinExistence type="predicted"/>
<dbReference type="AlphaFoldDB" id="A0A0H2RT63"/>
<sequence>MSPELSVNQADLDDLLVTLQSLKKDGYQTEDGRWLWCSGWLKLSTNSTKISSETLAQSAKDALSRMKNLKRTMALLTGSLQNTIQKVTEHSADVIRSVGFASLPDEVIAHVLELLSEDYHAESIWDESTCHWSRMLTSVCGRLRRIALHLPRLWEKISVATGKHWVACVRKRCQNPDVHFVYEDYDYSLTDTSIRNFLQVAHPTDAWKSLRIAYGGEDAGHMIFQRICPDSRNKFTKLKYISIKRGDYDFPDDDEVETSTTLLNESEHQLLADWCIPNVEVIELGNIIPRALSCPSLKDLSIHLNEDRENPNFHWDIDALGSFLRHLVSIHTLTLKFGCATVSPDDLEPQEALQPVRLLRLTKLKLEINILTEDTFLRRITEVVDGSNVFEISVTMNYEYLTDSSGPNKWISAVFETRSGTIRTFPNVEILEIVFKERHSYEEFFYRAPRFDIILRAVPKVRSLSIWIPNHISLPNLHLIREEFGCLKDLQSLCVKYYDKRSTYDWVELLFYFGRLESQGELDQFKRLELAGFSKHTSWQEDFEQLLGERFIWRD</sequence>
<keyword evidence="2" id="KW-1185">Reference proteome</keyword>
<name>A0A0H2RT63_9AGAM</name>
<dbReference type="InParanoid" id="A0A0H2RT63"/>
<evidence type="ECO:0000313" key="1">
    <source>
        <dbReference type="EMBL" id="KLO08011.1"/>
    </source>
</evidence>
<organism evidence="1 2">
    <name type="scientific">Schizopora paradoxa</name>
    <dbReference type="NCBI Taxonomy" id="27342"/>
    <lineage>
        <taxon>Eukaryota</taxon>
        <taxon>Fungi</taxon>
        <taxon>Dikarya</taxon>
        <taxon>Basidiomycota</taxon>
        <taxon>Agaricomycotina</taxon>
        <taxon>Agaricomycetes</taxon>
        <taxon>Hymenochaetales</taxon>
        <taxon>Schizoporaceae</taxon>
        <taxon>Schizopora</taxon>
    </lineage>
</organism>
<gene>
    <name evidence="1" type="ORF">SCHPADRAFT_932062</name>
</gene>
<protein>
    <submittedName>
        <fullName evidence="1">Uncharacterized protein</fullName>
    </submittedName>
</protein>
<dbReference type="STRING" id="27342.A0A0H2RT63"/>
<dbReference type="OrthoDB" id="2269034at2759"/>
<reference evidence="1 2" key="1">
    <citation type="submission" date="2015-04" db="EMBL/GenBank/DDBJ databases">
        <title>Complete genome sequence of Schizopora paradoxa KUC8140, a cosmopolitan wood degrader in East Asia.</title>
        <authorList>
            <consortium name="DOE Joint Genome Institute"/>
            <person name="Min B."/>
            <person name="Park H."/>
            <person name="Jang Y."/>
            <person name="Kim J.-J."/>
            <person name="Kim K.H."/>
            <person name="Pangilinan J."/>
            <person name="Lipzen A."/>
            <person name="Riley R."/>
            <person name="Grigoriev I.V."/>
            <person name="Spatafora J.W."/>
            <person name="Choi I.-G."/>
        </authorList>
    </citation>
    <scope>NUCLEOTIDE SEQUENCE [LARGE SCALE GENOMIC DNA]</scope>
    <source>
        <strain evidence="1 2">KUC8140</strain>
    </source>
</reference>
<dbReference type="EMBL" id="KQ086110">
    <property type="protein sequence ID" value="KLO08011.1"/>
    <property type="molecule type" value="Genomic_DNA"/>
</dbReference>